<accession>A0AAP0IHJ0</accession>
<protein>
    <recommendedName>
        <fullName evidence="1">PB1 domain-containing protein</fullName>
    </recommendedName>
</protein>
<dbReference type="PROSITE" id="PS51745">
    <property type="entry name" value="PB1"/>
    <property type="match status" value="1"/>
</dbReference>
<dbReference type="SMART" id="SM00666">
    <property type="entry name" value="PB1"/>
    <property type="match status" value="2"/>
</dbReference>
<gene>
    <name evidence="2" type="ORF">Syun_022212</name>
</gene>
<dbReference type="Proteomes" id="UP001420932">
    <property type="component" value="Unassembled WGS sequence"/>
</dbReference>
<proteinExistence type="predicted"/>
<keyword evidence="3" id="KW-1185">Reference proteome</keyword>
<dbReference type="InterPro" id="IPR053198">
    <property type="entry name" value="Gynoecium_Dev_Regulator"/>
</dbReference>
<dbReference type="InterPro" id="IPR000270">
    <property type="entry name" value="PB1_dom"/>
</dbReference>
<sequence length="331" mass="38027">MLCCLGKSSATKSDQLQLLCNYYAPQNSSKSSTSICHRVVEVDRRWSASKLLRHLAATLFGDHDHDHQSFTLKYQLKVSGVKSLVSVDTDEDLRLMIQAHDRLIIDFSNNKVDHCYLLVFVAPKNGSVPDFFAGCDMKKAETKKDEEKKVDLSFKQQLRLTCRYGGSFYYYPCRNLHSYVGGENRVVVMDRPSSLLSLSRHLEQVLFEGSGSGSGSETLSWVLKYQSPREGLDCLLSLRTDEDLKNMMEVYDGVSFSIRVYLFKRVESSVDDEVPVKQYESSTRIEVVEDHKYCKLHDEMQFSRNNFVNRQMEETTIEIDHATGLPLKRYY</sequence>
<evidence type="ECO:0000259" key="1">
    <source>
        <dbReference type="PROSITE" id="PS51745"/>
    </source>
</evidence>
<dbReference type="AlphaFoldDB" id="A0AAP0IHJ0"/>
<reference evidence="2 3" key="1">
    <citation type="submission" date="2024-01" db="EMBL/GenBank/DDBJ databases">
        <title>Genome assemblies of Stephania.</title>
        <authorList>
            <person name="Yang L."/>
        </authorList>
    </citation>
    <scope>NUCLEOTIDE SEQUENCE [LARGE SCALE GENOMIC DNA]</scope>
    <source>
        <strain evidence="2">YNDBR</strain>
        <tissue evidence="2">Leaf</tissue>
    </source>
</reference>
<dbReference type="SUPFAM" id="SSF54277">
    <property type="entry name" value="CAD &amp; PB1 domains"/>
    <property type="match status" value="2"/>
</dbReference>
<dbReference type="Pfam" id="PF00564">
    <property type="entry name" value="PB1"/>
    <property type="match status" value="1"/>
</dbReference>
<feature type="domain" description="PB1" evidence="1">
    <location>
        <begin position="157"/>
        <end position="265"/>
    </location>
</feature>
<dbReference type="PANTHER" id="PTHR31066">
    <property type="entry name" value="OS05G0427100 PROTEIN-RELATED"/>
    <property type="match status" value="1"/>
</dbReference>
<evidence type="ECO:0000313" key="2">
    <source>
        <dbReference type="EMBL" id="KAK9115415.1"/>
    </source>
</evidence>
<organism evidence="2 3">
    <name type="scientific">Stephania yunnanensis</name>
    <dbReference type="NCBI Taxonomy" id="152371"/>
    <lineage>
        <taxon>Eukaryota</taxon>
        <taxon>Viridiplantae</taxon>
        <taxon>Streptophyta</taxon>
        <taxon>Embryophyta</taxon>
        <taxon>Tracheophyta</taxon>
        <taxon>Spermatophyta</taxon>
        <taxon>Magnoliopsida</taxon>
        <taxon>Ranunculales</taxon>
        <taxon>Menispermaceae</taxon>
        <taxon>Menispermoideae</taxon>
        <taxon>Cissampelideae</taxon>
        <taxon>Stephania</taxon>
    </lineage>
</organism>
<comment type="caution">
    <text evidence="2">The sequence shown here is derived from an EMBL/GenBank/DDBJ whole genome shotgun (WGS) entry which is preliminary data.</text>
</comment>
<dbReference type="InterPro" id="IPR053793">
    <property type="entry name" value="PB1-like"/>
</dbReference>
<name>A0AAP0IHJ0_9MAGN</name>
<dbReference type="PANTHER" id="PTHR31066:SF27">
    <property type="entry name" value="EXPRESSED PROTEIN"/>
    <property type="match status" value="1"/>
</dbReference>
<evidence type="ECO:0000313" key="3">
    <source>
        <dbReference type="Proteomes" id="UP001420932"/>
    </source>
</evidence>
<dbReference type="EMBL" id="JBBNAF010000009">
    <property type="protein sequence ID" value="KAK9115415.1"/>
    <property type="molecule type" value="Genomic_DNA"/>
</dbReference>